<dbReference type="AlphaFoldDB" id="A0A9Q4B0I3"/>
<dbReference type="EMBL" id="JABXYM010000001">
    <property type="protein sequence ID" value="MCR6095921.1"/>
    <property type="molecule type" value="Genomic_DNA"/>
</dbReference>
<reference evidence="1" key="1">
    <citation type="submission" date="2020-06" db="EMBL/GenBank/DDBJ databases">
        <title>Insight into the genomes of haloalkaliphilic bacilli from Kenyan soda lakes.</title>
        <authorList>
            <person name="Mwirichia R."/>
            <person name="Villamizar G.C."/>
            <person name="Poehlein A."/>
            <person name="Mugweru J."/>
            <person name="Kipnyargis A."/>
            <person name="Kiplimo D."/>
            <person name="Orwa P."/>
            <person name="Daniel R."/>
        </authorList>
    </citation>
    <scope>NUCLEOTIDE SEQUENCE</scope>
    <source>
        <strain evidence="1">B1096_S55</strain>
    </source>
</reference>
<sequence length="78" mass="9611">MRQDVLEKIKLDPQLHYYLRLNPIWYRRLGRHPESVHDMIKQTKAFYGKTFPQRVDQINKNMQMAMMMIEMMKQVQDQ</sequence>
<evidence type="ECO:0008006" key="3">
    <source>
        <dbReference type="Google" id="ProtNLM"/>
    </source>
</evidence>
<protein>
    <recommendedName>
        <fullName evidence="3">YlbE-like protein</fullName>
    </recommendedName>
</protein>
<evidence type="ECO:0000313" key="1">
    <source>
        <dbReference type="EMBL" id="MCR6095921.1"/>
    </source>
</evidence>
<gene>
    <name evidence="1" type="ORF">HXA33_05130</name>
</gene>
<dbReference type="InterPro" id="IPR025613">
    <property type="entry name" value="YlbE"/>
</dbReference>
<name>A0A9Q4B0I3_SALAG</name>
<dbReference type="Pfam" id="PF14003">
    <property type="entry name" value="YlbE"/>
    <property type="match status" value="1"/>
</dbReference>
<accession>A0A9Q4B0I3</accession>
<evidence type="ECO:0000313" key="2">
    <source>
        <dbReference type="Proteomes" id="UP001057753"/>
    </source>
</evidence>
<proteinExistence type="predicted"/>
<organism evidence="1 2">
    <name type="scientific">Salipaludibacillus agaradhaerens</name>
    <name type="common">Bacillus agaradhaerens</name>
    <dbReference type="NCBI Taxonomy" id="76935"/>
    <lineage>
        <taxon>Bacteria</taxon>
        <taxon>Bacillati</taxon>
        <taxon>Bacillota</taxon>
        <taxon>Bacilli</taxon>
        <taxon>Bacillales</taxon>
        <taxon>Bacillaceae</taxon>
    </lineage>
</organism>
<dbReference type="Proteomes" id="UP001057753">
    <property type="component" value="Unassembled WGS sequence"/>
</dbReference>
<keyword evidence="2" id="KW-1185">Reference proteome</keyword>
<comment type="caution">
    <text evidence="1">The sequence shown here is derived from an EMBL/GenBank/DDBJ whole genome shotgun (WGS) entry which is preliminary data.</text>
</comment>
<dbReference type="RefSeq" id="WP_257820667.1">
    <property type="nucleotide sequence ID" value="NZ_JABXYM010000001.1"/>
</dbReference>